<evidence type="ECO:0000259" key="3">
    <source>
        <dbReference type="Pfam" id="PF04063"/>
    </source>
</evidence>
<reference evidence="5 6" key="2">
    <citation type="journal article" date="2017" name="Nature">
        <title>The Apostasia genome and the evolution of orchids.</title>
        <authorList>
            <person name="Zhang G.Q."/>
            <person name="Liu K.W."/>
            <person name="Li Z."/>
            <person name="Lohaus R."/>
            <person name="Hsiao Y.Y."/>
            <person name="Niu S.C."/>
            <person name="Wang J.Y."/>
            <person name="Lin Y.C."/>
            <person name="Xu Q."/>
            <person name="Chen L.J."/>
            <person name="Yoshida K."/>
            <person name="Fujiwara S."/>
            <person name="Wang Z.W."/>
            <person name="Zhang Y.Q."/>
            <person name="Mitsuda N."/>
            <person name="Wang M."/>
            <person name="Liu G.H."/>
            <person name="Pecoraro L."/>
            <person name="Huang H.X."/>
            <person name="Xiao X.J."/>
            <person name="Lin M."/>
            <person name="Wu X.Y."/>
            <person name="Wu W.L."/>
            <person name="Chen Y.Y."/>
            <person name="Chang S.B."/>
            <person name="Sakamoto S."/>
            <person name="Ohme-Takagi M."/>
            <person name="Yagi M."/>
            <person name="Zeng S.J."/>
            <person name="Shen C.Y."/>
            <person name="Yeh C.M."/>
            <person name="Luo Y.B."/>
            <person name="Tsai W.C."/>
            <person name="Van de Peer Y."/>
            <person name="Liu Z.J."/>
        </authorList>
    </citation>
    <scope>NUCLEOTIDE SEQUENCE [LARGE SCALE GENOMIC DNA]</scope>
    <source>
        <tissue evidence="5">The whole plant</tissue>
    </source>
</reference>
<dbReference type="Proteomes" id="UP000233837">
    <property type="component" value="Unassembled WGS sequence"/>
</dbReference>
<dbReference type="AlphaFoldDB" id="A0A2I0XBY7"/>
<dbReference type="PANTHER" id="PTHR13387:SF9">
    <property type="entry name" value="PROTEIN HGH1 HOMOLOG"/>
    <property type="match status" value="1"/>
</dbReference>
<gene>
    <name evidence="5" type="ORF">MA16_Dca003145</name>
</gene>
<dbReference type="Gene3D" id="1.25.10.10">
    <property type="entry name" value="Leucine-rich Repeat Variant"/>
    <property type="match status" value="2"/>
</dbReference>
<dbReference type="InterPro" id="IPR016024">
    <property type="entry name" value="ARM-type_fold"/>
</dbReference>
<dbReference type="InterPro" id="IPR007205">
    <property type="entry name" value="Protein_HGH1_N"/>
</dbReference>
<dbReference type="InterPro" id="IPR007206">
    <property type="entry name" value="Protein_HGH1_C"/>
</dbReference>
<evidence type="ECO:0000313" key="5">
    <source>
        <dbReference type="EMBL" id="PKU85406.1"/>
    </source>
</evidence>
<feature type="domain" description="Protein HGH1 C-terminal" evidence="4">
    <location>
        <begin position="279"/>
        <end position="326"/>
    </location>
</feature>
<evidence type="ECO:0000313" key="6">
    <source>
        <dbReference type="Proteomes" id="UP000233837"/>
    </source>
</evidence>
<evidence type="ECO:0000256" key="2">
    <source>
        <dbReference type="ARBA" id="ARBA00014076"/>
    </source>
</evidence>
<accession>A0A2I0XBY7</accession>
<dbReference type="InterPro" id="IPR039717">
    <property type="entry name" value="Hgh1"/>
</dbReference>
<dbReference type="Pfam" id="PF04063">
    <property type="entry name" value="DUF383"/>
    <property type="match status" value="1"/>
</dbReference>
<comment type="similarity">
    <text evidence="1">Belongs to the HGH1 family.</text>
</comment>
<protein>
    <recommendedName>
        <fullName evidence="2">Protein HGH1 homolog</fullName>
    </recommendedName>
</protein>
<dbReference type="STRING" id="906689.A0A2I0XBY7"/>
<proteinExistence type="inferred from homology"/>
<keyword evidence="6" id="KW-1185">Reference proteome</keyword>
<dbReference type="OrthoDB" id="338814at2759"/>
<reference evidence="5 6" key="1">
    <citation type="journal article" date="2016" name="Sci. Rep.">
        <title>The Dendrobium catenatum Lindl. genome sequence provides insights into polysaccharide synthase, floral development and adaptive evolution.</title>
        <authorList>
            <person name="Zhang G.Q."/>
            <person name="Xu Q."/>
            <person name="Bian C."/>
            <person name="Tsai W.C."/>
            <person name="Yeh C.M."/>
            <person name="Liu K.W."/>
            <person name="Yoshida K."/>
            <person name="Zhang L.S."/>
            <person name="Chang S.B."/>
            <person name="Chen F."/>
            <person name="Shi Y."/>
            <person name="Su Y.Y."/>
            <person name="Zhang Y.Q."/>
            <person name="Chen L.J."/>
            <person name="Yin Y."/>
            <person name="Lin M."/>
            <person name="Huang H."/>
            <person name="Deng H."/>
            <person name="Wang Z.W."/>
            <person name="Zhu S.L."/>
            <person name="Zhao X."/>
            <person name="Deng C."/>
            <person name="Niu S.C."/>
            <person name="Huang J."/>
            <person name="Wang M."/>
            <person name="Liu G.H."/>
            <person name="Yang H.J."/>
            <person name="Xiao X.J."/>
            <person name="Hsiao Y.Y."/>
            <person name="Wu W.L."/>
            <person name="Chen Y.Y."/>
            <person name="Mitsuda N."/>
            <person name="Ohme-Takagi M."/>
            <person name="Luo Y.B."/>
            <person name="Van de Peer Y."/>
            <person name="Liu Z.J."/>
        </authorList>
    </citation>
    <scope>NUCLEOTIDE SEQUENCE [LARGE SCALE GENOMIC DNA]</scope>
    <source>
        <tissue evidence="5">The whole plant</tissue>
    </source>
</reference>
<dbReference type="SUPFAM" id="SSF48371">
    <property type="entry name" value="ARM repeat"/>
    <property type="match status" value="1"/>
</dbReference>
<evidence type="ECO:0000259" key="4">
    <source>
        <dbReference type="Pfam" id="PF04064"/>
    </source>
</evidence>
<dbReference type="PANTHER" id="PTHR13387">
    <property type="entry name" value="PROTEIN HGH1 HOMOLOG"/>
    <property type="match status" value="1"/>
</dbReference>
<name>A0A2I0XBY7_9ASPA</name>
<evidence type="ECO:0000256" key="1">
    <source>
        <dbReference type="ARBA" id="ARBA00006712"/>
    </source>
</evidence>
<organism evidence="5 6">
    <name type="scientific">Dendrobium catenatum</name>
    <dbReference type="NCBI Taxonomy" id="906689"/>
    <lineage>
        <taxon>Eukaryota</taxon>
        <taxon>Viridiplantae</taxon>
        <taxon>Streptophyta</taxon>
        <taxon>Embryophyta</taxon>
        <taxon>Tracheophyta</taxon>
        <taxon>Spermatophyta</taxon>
        <taxon>Magnoliopsida</taxon>
        <taxon>Liliopsida</taxon>
        <taxon>Asparagales</taxon>
        <taxon>Orchidaceae</taxon>
        <taxon>Epidendroideae</taxon>
        <taxon>Malaxideae</taxon>
        <taxon>Dendrobiinae</taxon>
        <taxon>Dendrobium</taxon>
    </lineage>
</organism>
<dbReference type="EMBL" id="KZ501977">
    <property type="protein sequence ID" value="PKU85406.1"/>
    <property type="molecule type" value="Genomic_DNA"/>
</dbReference>
<dbReference type="Pfam" id="PF04064">
    <property type="entry name" value="DUF384"/>
    <property type="match status" value="1"/>
</dbReference>
<dbReference type="InterPro" id="IPR011989">
    <property type="entry name" value="ARM-like"/>
</dbReference>
<feature type="domain" description="Protein HGH1 N-terminal" evidence="3">
    <location>
        <begin position="104"/>
        <end position="274"/>
    </location>
</feature>
<sequence length="340" mass="37094">MADELEELLGFLSSPSTQVKKAALDIVRGLTGSDGGIETLASCSDFVLPPLCRLLRDVSELAVPAAEALINLSQNPTLAEKLVSLRAVDTAVEVIYKQGGSDGRLSKLLVMLLVNLTQLDSGISSLLQVGDDKFEGLFLSKLVRSFCRSSSSDSTESTYEHVASIIVNVSKMEAGRRILLQPKGSLLKQIIRQSDSANPLRKKGVLGTIRNCCFDADRQLQNLLMLSEFLWPALLLPVAGKKSYSEQDTAKMPLELANALSHEREPVDDPEIRKQALEALYLIALQDAGRSALWSVNGPRILQLGYEDEEDPKVMEAYELIGSLVVSNAGFQEQSDSMKE</sequence>